<dbReference type="AlphaFoldDB" id="A0A0D2YDC6"/>
<name>A0A0D2YDC6_FUSOF</name>
<evidence type="ECO:0000313" key="1">
    <source>
        <dbReference type="EnsemblFungi" id="FOXG_14310P0"/>
    </source>
</evidence>
<organism evidence="1 2">
    <name type="scientific">Fusarium oxysporum (strain Fo5176)</name>
    <name type="common">Fusarium vascular wilt</name>
    <dbReference type="NCBI Taxonomy" id="660025"/>
    <lineage>
        <taxon>Eukaryota</taxon>
        <taxon>Fungi</taxon>
        <taxon>Dikarya</taxon>
        <taxon>Ascomycota</taxon>
        <taxon>Pezizomycotina</taxon>
        <taxon>Sordariomycetes</taxon>
        <taxon>Hypocreomycetidae</taxon>
        <taxon>Hypocreales</taxon>
        <taxon>Nectriaceae</taxon>
        <taxon>Fusarium</taxon>
        <taxon>Fusarium oxysporum species complex</taxon>
    </lineage>
</organism>
<dbReference type="EnsemblFungi" id="FOXG_14310T0">
    <property type="protein sequence ID" value="FOXG_14310P0"/>
    <property type="gene ID" value="FOXG_14310"/>
</dbReference>
<reference evidence="1" key="2">
    <citation type="submission" date="2025-05" db="UniProtKB">
        <authorList>
            <consortium name="EnsemblFungi"/>
        </authorList>
    </citation>
    <scope>IDENTIFICATION</scope>
    <source>
        <strain evidence="1">4287 / CBS 123668 / FGSC 9935 / NRRL 34936</strain>
    </source>
</reference>
<accession>A0A0D2YDC6</accession>
<evidence type="ECO:0000313" key="2">
    <source>
        <dbReference type="Proteomes" id="UP000002489"/>
    </source>
</evidence>
<proteinExistence type="predicted"/>
<sequence>MKAIRNNTRKVARFVPDPIRRMIIAYISWLIPTERVLRRECKLAEPHGDQLEYMWRDGSSRHYAVHIGFPSKLQPEMVATFKEISKLWHQLLKGSSVEEKKAPKRKRDG</sequence>
<protein>
    <submittedName>
        <fullName evidence="1">Uncharacterized protein</fullName>
    </submittedName>
</protein>
<dbReference type="EnsemblFungi" id="FOXG_15170T0">
    <property type="protein sequence ID" value="FOXG_15170P0"/>
    <property type="gene ID" value="FOXG_15170"/>
</dbReference>
<reference evidence="2" key="1">
    <citation type="journal article" date="2012" name="Mol. Plant Microbe Interact.">
        <title>A highly conserved effector in Fusarium oxysporum is required for full virulence on Arabidopsis.</title>
        <authorList>
            <person name="Thatcher L.F."/>
            <person name="Gardiner D.M."/>
            <person name="Kazan K."/>
            <person name="Manners J."/>
        </authorList>
    </citation>
    <scope>NUCLEOTIDE SEQUENCE [LARGE SCALE GENOMIC DNA]</scope>
    <source>
        <strain evidence="2">Fo5176</strain>
    </source>
</reference>
<dbReference type="Proteomes" id="UP000002489">
    <property type="component" value="Unassembled WGS sequence"/>
</dbReference>